<dbReference type="InterPro" id="IPR036250">
    <property type="entry name" value="AcylCo_DH-like_C"/>
</dbReference>
<feature type="domain" description="Acyl-CoA oxidase/dehydrogenase middle" evidence="7">
    <location>
        <begin position="166"/>
        <end position="245"/>
    </location>
</feature>
<keyword evidence="5" id="KW-0560">Oxidoreductase</keyword>
<evidence type="ECO:0000256" key="5">
    <source>
        <dbReference type="ARBA" id="ARBA00023002"/>
    </source>
</evidence>
<protein>
    <submittedName>
        <fullName evidence="9">Unannotated protein</fullName>
    </submittedName>
</protein>
<dbReference type="AlphaFoldDB" id="A0A6J6WBV6"/>
<dbReference type="Gene3D" id="1.20.140.10">
    <property type="entry name" value="Butyryl-CoA Dehydrogenase, subunit A, domain 3"/>
    <property type="match status" value="1"/>
</dbReference>
<dbReference type="InterPro" id="IPR009100">
    <property type="entry name" value="AcylCoA_DH/oxidase_NM_dom_sf"/>
</dbReference>
<dbReference type="Pfam" id="PF02771">
    <property type="entry name" value="Acyl-CoA_dh_N"/>
    <property type="match status" value="1"/>
</dbReference>
<dbReference type="InterPro" id="IPR013786">
    <property type="entry name" value="AcylCoA_DH/ox_N"/>
</dbReference>
<gene>
    <name evidence="9" type="ORF">UFOPK2958_00520</name>
</gene>
<dbReference type="SUPFAM" id="SSF56645">
    <property type="entry name" value="Acyl-CoA dehydrogenase NM domain-like"/>
    <property type="match status" value="1"/>
</dbReference>
<dbReference type="GO" id="GO:0050660">
    <property type="term" value="F:flavin adenine dinucleotide binding"/>
    <property type="evidence" value="ECO:0007669"/>
    <property type="project" value="InterPro"/>
</dbReference>
<name>A0A6J6WBV6_9ZZZZ</name>
<evidence type="ECO:0000259" key="7">
    <source>
        <dbReference type="Pfam" id="PF02770"/>
    </source>
</evidence>
<organism evidence="9">
    <name type="scientific">freshwater metagenome</name>
    <dbReference type="NCBI Taxonomy" id="449393"/>
    <lineage>
        <taxon>unclassified sequences</taxon>
        <taxon>metagenomes</taxon>
        <taxon>ecological metagenomes</taxon>
    </lineage>
</organism>
<dbReference type="Pfam" id="PF02770">
    <property type="entry name" value="Acyl-CoA_dh_M"/>
    <property type="match status" value="1"/>
</dbReference>
<evidence type="ECO:0000259" key="8">
    <source>
        <dbReference type="Pfam" id="PF02771"/>
    </source>
</evidence>
<dbReference type="Pfam" id="PF00441">
    <property type="entry name" value="Acyl-CoA_dh_1"/>
    <property type="match status" value="1"/>
</dbReference>
<dbReference type="InterPro" id="IPR046373">
    <property type="entry name" value="Acyl-CoA_Oxase/DH_mid-dom_sf"/>
</dbReference>
<evidence type="ECO:0000256" key="3">
    <source>
        <dbReference type="ARBA" id="ARBA00022630"/>
    </source>
</evidence>
<sequence length="408" mass="43667">MTTAPKRPSPRAISGARRFAILNKSFSDERYEEKGNAMNFGFSEEQDELRKMVRRFLDDKSPETAVREQMATADGYDKSVWKQMAEELGLQALGIPEEFGGQGFGPVEQYVVFEEMGAALLCAPYFSTVALAANALLESGDDKAKADYLPGIAEGETIATLALNDDAGSWVVADTSTTASGSGDSYTINGVKNYVIDGSTASLILVSAKTAKGLSLFAVAGDAAGLTRTALPTMDQTRKQSRLEFVNTPARLIGTDGGAEAGLKVALQKAAALLAAEQVGGSQRVLDNAVAYAKERVQFGRPIGSFQAIKHKAADMLLEVESAKSAAYYAAYCSQENSDDLAVAASLAKSYCSEAYFHCAGENIQIHGGIGFTWEHHAHLYFKRAKSSELLLGDPAYHREILAQLLGI</sequence>
<comment type="similarity">
    <text evidence="2">Belongs to the acyl-CoA dehydrogenase family.</text>
</comment>
<proteinExistence type="inferred from homology"/>
<evidence type="ECO:0000256" key="1">
    <source>
        <dbReference type="ARBA" id="ARBA00001974"/>
    </source>
</evidence>
<dbReference type="EMBL" id="CAFAAB010000042">
    <property type="protein sequence ID" value="CAB4780754.1"/>
    <property type="molecule type" value="Genomic_DNA"/>
</dbReference>
<dbReference type="InterPro" id="IPR009075">
    <property type="entry name" value="AcylCo_DH/oxidase_C"/>
</dbReference>
<dbReference type="SUPFAM" id="SSF47203">
    <property type="entry name" value="Acyl-CoA dehydrogenase C-terminal domain-like"/>
    <property type="match status" value="1"/>
</dbReference>
<keyword evidence="4" id="KW-0274">FAD</keyword>
<dbReference type="Gene3D" id="2.40.110.10">
    <property type="entry name" value="Butyryl-CoA Dehydrogenase, subunit A, domain 2"/>
    <property type="match status" value="1"/>
</dbReference>
<evidence type="ECO:0000256" key="4">
    <source>
        <dbReference type="ARBA" id="ARBA00022827"/>
    </source>
</evidence>
<evidence type="ECO:0000259" key="6">
    <source>
        <dbReference type="Pfam" id="PF00441"/>
    </source>
</evidence>
<dbReference type="PANTHER" id="PTHR43884">
    <property type="entry name" value="ACYL-COA DEHYDROGENASE"/>
    <property type="match status" value="1"/>
</dbReference>
<evidence type="ECO:0000313" key="9">
    <source>
        <dbReference type="EMBL" id="CAB4780754.1"/>
    </source>
</evidence>
<dbReference type="GO" id="GO:0003995">
    <property type="term" value="F:acyl-CoA dehydrogenase activity"/>
    <property type="evidence" value="ECO:0007669"/>
    <property type="project" value="TreeGrafter"/>
</dbReference>
<feature type="domain" description="Acyl-CoA dehydrogenase/oxidase C-terminal" evidence="6">
    <location>
        <begin position="266"/>
        <end position="404"/>
    </location>
</feature>
<dbReference type="InterPro" id="IPR006091">
    <property type="entry name" value="Acyl-CoA_Oxase/DH_mid-dom"/>
</dbReference>
<dbReference type="Gene3D" id="1.10.540.10">
    <property type="entry name" value="Acyl-CoA dehydrogenase/oxidase, N-terminal domain"/>
    <property type="match status" value="1"/>
</dbReference>
<feature type="domain" description="Acyl-CoA dehydrogenase/oxidase N-terminal" evidence="8">
    <location>
        <begin position="43"/>
        <end position="156"/>
    </location>
</feature>
<keyword evidence="3" id="KW-0285">Flavoprotein</keyword>
<accession>A0A6J6WBV6</accession>
<dbReference type="PANTHER" id="PTHR43884:SF20">
    <property type="entry name" value="ACYL-COA DEHYDROGENASE FADE28"/>
    <property type="match status" value="1"/>
</dbReference>
<evidence type="ECO:0000256" key="2">
    <source>
        <dbReference type="ARBA" id="ARBA00009347"/>
    </source>
</evidence>
<comment type="cofactor">
    <cofactor evidence="1">
        <name>FAD</name>
        <dbReference type="ChEBI" id="CHEBI:57692"/>
    </cofactor>
</comment>
<reference evidence="9" key="1">
    <citation type="submission" date="2020-05" db="EMBL/GenBank/DDBJ databases">
        <authorList>
            <person name="Chiriac C."/>
            <person name="Salcher M."/>
            <person name="Ghai R."/>
            <person name="Kavagutti S V."/>
        </authorList>
    </citation>
    <scope>NUCLEOTIDE SEQUENCE</scope>
</reference>
<dbReference type="InterPro" id="IPR037069">
    <property type="entry name" value="AcylCoA_DH/ox_N_sf"/>
</dbReference>